<accession>A0A158JZ98</accession>
<gene>
    <name evidence="6" type="ORF">AWB69_09155</name>
</gene>
<sequence>MGKGTVSKVARYAKPTRLTREQSRDLTRQRLLDAARGVFLSDGFAAASLEDITAAAGYTRGAFYSNFGCKQQLLLELLARDQGATMARMRTIFDDQTLHGDMGSYLIQYYCECYRDNESHLLWTEAKLQATRDARFRARFNVLMRNSLQAATTYLAALAERMGPPLPLSAAELALGLSALFDGLQFYCLSNPQAGVNTNELIKNILTNLCARSGDVVNSSAVKERLQV</sequence>
<dbReference type="EMBL" id="FCOK02000151">
    <property type="protein sequence ID" value="SAL74232.1"/>
    <property type="molecule type" value="Genomic_DNA"/>
</dbReference>
<dbReference type="SUPFAM" id="SSF46689">
    <property type="entry name" value="Homeodomain-like"/>
    <property type="match status" value="1"/>
</dbReference>
<organism evidence="6 7">
    <name type="scientific">Caballeronia udeis</name>
    <dbReference type="NCBI Taxonomy" id="1232866"/>
    <lineage>
        <taxon>Bacteria</taxon>
        <taxon>Pseudomonadati</taxon>
        <taxon>Pseudomonadota</taxon>
        <taxon>Betaproteobacteria</taxon>
        <taxon>Burkholderiales</taxon>
        <taxon>Burkholderiaceae</taxon>
        <taxon>Caballeronia</taxon>
    </lineage>
</organism>
<evidence type="ECO:0000313" key="6">
    <source>
        <dbReference type="EMBL" id="SAL74232.1"/>
    </source>
</evidence>
<evidence type="ECO:0000256" key="3">
    <source>
        <dbReference type="ARBA" id="ARBA00023163"/>
    </source>
</evidence>
<keyword evidence="2 4" id="KW-0238">DNA-binding</keyword>
<dbReference type="Proteomes" id="UP000054683">
    <property type="component" value="Unassembled WGS sequence"/>
</dbReference>
<evidence type="ECO:0000259" key="5">
    <source>
        <dbReference type="PROSITE" id="PS50977"/>
    </source>
</evidence>
<dbReference type="PRINTS" id="PR00455">
    <property type="entry name" value="HTHTETR"/>
</dbReference>
<keyword evidence="1" id="KW-0805">Transcription regulation</keyword>
<dbReference type="AlphaFoldDB" id="A0A158JZ98"/>
<dbReference type="Gene3D" id="1.10.357.10">
    <property type="entry name" value="Tetracycline Repressor, domain 2"/>
    <property type="match status" value="1"/>
</dbReference>
<dbReference type="PANTHER" id="PTHR30055">
    <property type="entry name" value="HTH-TYPE TRANSCRIPTIONAL REGULATOR RUTR"/>
    <property type="match status" value="1"/>
</dbReference>
<dbReference type="RefSeq" id="WP_062093129.1">
    <property type="nucleotide sequence ID" value="NZ_FCOK02000151.1"/>
</dbReference>
<dbReference type="PANTHER" id="PTHR30055:SF234">
    <property type="entry name" value="HTH-TYPE TRANSCRIPTIONAL REGULATOR BETI"/>
    <property type="match status" value="1"/>
</dbReference>
<evidence type="ECO:0000256" key="1">
    <source>
        <dbReference type="ARBA" id="ARBA00023015"/>
    </source>
</evidence>
<dbReference type="InterPro" id="IPR001647">
    <property type="entry name" value="HTH_TetR"/>
</dbReference>
<reference evidence="6 7" key="1">
    <citation type="submission" date="2016-01" db="EMBL/GenBank/DDBJ databases">
        <authorList>
            <person name="Oliw E.H."/>
        </authorList>
    </citation>
    <scope>NUCLEOTIDE SEQUENCE [LARGE SCALE GENOMIC DNA]</scope>
    <source>
        <strain evidence="6">LMG 27134</strain>
    </source>
</reference>
<name>A0A158JZ98_9BURK</name>
<evidence type="ECO:0000313" key="7">
    <source>
        <dbReference type="Proteomes" id="UP000054683"/>
    </source>
</evidence>
<dbReference type="InterPro" id="IPR009057">
    <property type="entry name" value="Homeodomain-like_sf"/>
</dbReference>
<evidence type="ECO:0000256" key="2">
    <source>
        <dbReference type="ARBA" id="ARBA00023125"/>
    </source>
</evidence>
<dbReference type="PROSITE" id="PS50977">
    <property type="entry name" value="HTH_TETR_2"/>
    <property type="match status" value="1"/>
</dbReference>
<dbReference type="SUPFAM" id="SSF48498">
    <property type="entry name" value="Tetracyclin repressor-like, C-terminal domain"/>
    <property type="match status" value="1"/>
</dbReference>
<protein>
    <submittedName>
        <fullName evidence="6">TetR family regulatory protein</fullName>
    </submittedName>
</protein>
<dbReference type="InterPro" id="IPR050109">
    <property type="entry name" value="HTH-type_TetR-like_transc_reg"/>
</dbReference>
<keyword evidence="3" id="KW-0804">Transcription</keyword>
<proteinExistence type="predicted"/>
<dbReference type="GO" id="GO:0003700">
    <property type="term" value="F:DNA-binding transcription factor activity"/>
    <property type="evidence" value="ECO:0007669"/>
    <property type="project" value="TreeGrafter"/>
</dbReference>
<dbReference type="Pfam" id="PF00440">
    <property type="entry name" value="TetR_N"/>
    <property type="match status" value="1"/>
</dbReference>
<feature type="DNA-binding region" description="H-T-H motif" evidence="4">
    <location>
        <begin position="48"/>
        <end position="67"/>
    </location>
</feature>
<feature type="domain" description="HTH tetR-type" evidence="5">
    <location>
        <begin position="25"/>
        <end position="85"/>
    </location>
</feature>
<dbReference type="GO" id="GO:0000976">
    <property type="term" value="F:transcription cis-regulatory region binding"/>
    <property type="evidence" value="ECO:0007669"/>
    <property type="project" value="TreeGrafter"/>
</dbReference>
<dbReference type="InterPro" id="IPR036271">
    <property type="entry name" value="Tet_transcr_reg_TetR-rel_C_sf"/>
</dbReference>
<dbReference type="OrthoDB" id="7252896at2"/>
<evidence type="ECO:0000256" key="4">
    <source>
        <dbReference type="PROSITE-ProRule" id="PRU00335"/>
    </source>
</evidence>